<dbReference type="EMBL" id="JACFYF010000006">
    <property type="protein sequence ID" value="MBA5763096.1"/>
    <property type="molecule type" value="Genomic_DNA"/>
</dbReference>
<dbReference type="AlphaFoldDB" id="A0A7W2FRV3"/>
<comment type="similarity">
    <text evidence="1">Belongs to the acetyltransferase family.</text>
</comment>
<dbReference type="SUPFAM" id="SSF55729">
    <property type="entry name" value="Acyl-CoA N-acyltransferases (Nat)"/>
    <property type="match status" value="1"/>
</dbReference>
<dbReference type="InterPro" id="IPR000182">
    <property type="entry name" value="GNAT_dom"/>
</dbReference>
<keyword evidence="3" id="KW-0012">Acyltransferase</keyword>
<proteinExistence type="inferred from homology"/>
<organism evidence="5 6">
    <name type="scientific">Vibrio marinisediminis</name>
    <dbReference type="NCBI Taxonomy" id="2758441"/>
    <lineage>
        <taxon>Bacteria</taxon>
        <taxon>Pseudomonadati</taxon>
        <taxon>Pseudomonadota</taxon>
        <taxon>Gammaproteobacteria</taxon>
        <taxon>Vibrionales</taxon>
        <taxon>Vibrionaceae</taxon>
        <taxon>Vibrio</taxon>
    </lineage>
</organism>
<name>A0A7W2FRV3_9VIBR</name>
<reference evidence="5 6" key="1">
    <citation type="submission" date="2020-07" db="EMBL/GenBank/DDBJ databases">
        <title>Vibrio marinisediminis sp. nov., isolated from marine sediment.</title>
        <authorList>
            <person name="Ji X."/>
        </authorList>
    </citation>
    <scope>NUCLEOTIDE SEQUENCE [LARGE SCALE GENOMIC DNA]</scope>
    <source>
        <strain evidence="5 6">404</strain>
    </source>
</reference>
<dbReference type="PANTHER" id="PTHR10545">
    <property type="entry name" value="DIAMINE N-ACETYLTRANSFERASE"/>
    <property type="match status" value="1"/>
</dbReference>
<dbReference type="CDD" id="cd04301">
    <property type="entry name" value="NAT_SF"/>
    <property type="match status" value="1"/>
</dbReference>
<evidence type="ECO:0000313" key="5">
    <source>
        <dbReference type="EMBL" id="MBA5763096.1"/>
    </source>
</evidence>
<evidence type="ECO:0000256" key="1">
    <source>
        <dbReference type="ARBA" id="ARBA00008694"/>
    </source>
</evidence>
<dbReference type="PROSITE" id="PS51186">
    <property type="entry name" value="GNAT"/>
    <property type="match status" value="1"/>
</dbReference>
<comment type="caution">
    <text evidence="5">The sequence shown here is derived from an EMBL/GenBank/DDBJ whole genome shotgun (WGS) entry which is preliminary data.</text>
</comment>
<keyword evidence="2 5" id="KW-0808">Transferase</keyword>
<dbReference type="InterPro" id="IPR016181">
    <property type="entry name" value="Acyl_CoA_acyltransferase"/>
</dbReference>
<evidence type="ECO:0000256" key="2">
    <source>
        <dbReference type="ARBA" id="ARBA00022679"/>
    </source>
</evidence>
<evidence type="ECO:0000313" key="6">
    <source>
        <dbReference type="Proteomes" id="UP000571701"/>
    </source>
</evidence>
<protein>
    <submittedName>
        <fullName evidence="5">GNAT family N-acetyltransferase</fullName>
    </submittedName>
</protein>
<dbReference type="PANTHER" id="PTHR10545:SF29">
    <property type="entry name" value="GH14572P-RELATED"/>
    <property type="match status" value="1"/>
</dbReference>
<accession>A0A7W2FRV3</accession>
<gene>
    <name evidence="5" type="ORF">H2O73_12110</name>
</gene>
<feature type="domain" description="N-acetyltransferase" evidence="4">
    <location>
        <begin position="25"/>
        <end position="180"/>
    </location>
</feature>
<keyword evidence="6" id="KW-1185">Reference proteome</keyword>
<dbReference type="Gene3D" id="3.40.630.30">
    <property type="match status" value="1"/>
</dbReference>
<evidence type="ECO:0000259" key="4">
    <source>
        <dbReference type="PROSITE" id="PS51186"/>
    </source>
</evidence>
<dbReference type="FunFam" id="3.40.630.30:FF:000064">
    <property type="entry name" value="GNAT family acetyltransferase"/>
    <property type="match status" value="1"/>
</dbReference>
<dbReference type="GO" id="GO:0008080">
    <property type="term" value="F:N-acetyltransferase activity"/>
    <property type="evidence" value="ECO:0007669"/>
    <property type="project" value="TreeGrafter"/>
</dbReference>
<dbReference type="InterPro" id="IPR051016">
    <property type="entry name" value="Diverse_Substrate_AcTransf"/>
</dbReference>
<evidence type="ECO:0000256" key="3">
    <source>
        <dbReference type="ARBA" id="ARBA00023315"/>
    </source>
</evidence>
<dbReference type="Pfam" id="PF00583">
    <property type="entry name" value="Acetyltransf_1"/>
    <property type="match status" value="1"/>
</dbReference>
<dbReference type="Proteomes" id="UP000571701">
    <property type="component" value="Unassembled WGS sequence"/>
</dbReference>
<sequence length="180" mass="20601">MQLFSVYSLWGNQRLNYHGGYVNTMEIREAKVEDAQTILKFINELATYEKLESEVKASVRDIEISLFSPESSASAVICEVNNEPIGFAVYFYNYSTWLGKNGLYLEDLYVSLEYRNIGAGKAILKYLAKLAVAKNCGRFEWCVLDWNEPAIEFYKSIGARPQDEWIIYRLTGDALEAFAN</sequence>